<dbReference type="GeneID" id="71985930"/>
<evidence type="ECO:0000313" key="2">
    <source>
        <dbReference type="Proteomes" id="UP000756132"/>
    </source>
</evidence>
<proteinExistence type="predicted"/>
<organism evidence="1 2">
    <name type="scientific">Passalora fulva</name>
    <name type="common">Tomato leaf mold</name>
    <name type="synonym">Cladosporium fulvum</name>
    <dbReference type="NCBI Taxonomy" id="5499"/>
    <lineage>
        <taxon>Eukaryota</taxon>
        <taxon>Fungi</taxon>
        <taxon>Dikarya</taxon>
        <taxon>Ascomycota</taxon>
        <taxon>Pezizomycotina</taxon>
        <taxon>Dothideomycetes</taxon>
        <taxon>Dothideomycetidae</taxon>
        <taxon>Mycosphaerellales</taxon>
        <taxon>Mycosphaerellaceae</taxon>
        <taxon>Fulvia</taxon>
    </lineage>
</organism>
<reference evidence="1" key="2">
    <citation type="journal article" date="2022" name="Microb. Genom.">
        <title>A chromosome-scale genome assembly of the tomato pathogen Cladosporium fulvum reveals a compartmentalized genome architecture and the presence of a dispensable chromosome.</title>
        <authorList>
            <person name="Zaccaron A.Z."/>
            <person name="Chen L.H."/>
            <person name="Samaras A."/>
            <person name="Stergiopoulos I."/>
        </authorList>
    </citation>
    <scope>NUCLEOTIDE SEQUENCE</scope>
    <source>
        <strain evidence="1">Race5_Kim</strain>
    </source>
</reference>
<dbReference type="AlphaFoldDB" id="A0A9Q8P9E0"/>
<name>A0A9Q8P9E0_PASFU</name>
<gene>
    <name evidence="1" type="ORF">CLAFUR5_06052</name>
</gene>
<dbReference type="EMBL" id="CP090167">
    <property type="protein sequence ID" value="UJO18195.1"/>
    <property type="molecule type" value="Genomic_DNA"/>
</dbReference>
<dbReference type="KEGG" id="ffu:CLAFUR5_06052"/>
<sequence length="92" mass="10174">MLVGYTSKPLATTDRLAYPGLIPPHHPVRLQSVPRNGPEQWLHFGIAGVPHVSHLSSDYTRIAHEGILMTKKHGSTYSVLIQRSHIRMGVAS</sequence>
<reference evidence="1" key="1">
    <citation type="submission" date="2021-12" db="EMBL/GenBank/DDBJ databases">
        <authorList>
            <person name="Zaccaron A."/>
            <person name="Stergiopoulos I."/>
        </authorList>
    </citation>
    <scope>NUCLEOTIDE SEQUENCE</scope>
    <source>
        <strain evidence="1">Race5_Kim</strain>
    </source>
</reference>
<keyword evidence="2" id="KW-1185">Reference proteome</keyword>
<evidence type="ECO:0000313" key="1">
    <source>
        <dbReference type="EMBL" id="UJO18195.1"/>
    </source>
</evidence>
<protein>
    <submittedName>
        <fullName evidence="1">Uncharacterized protein</fullName>
    </submittedName>
</protein>
<dbReference type="RefSeq" id="XP_047762561.1">
    <property type="nucleotide sequence ID" value="XM_047905200.1"/>
</dbReference>
<dbReference type="Proteomes" id="UP000756132">
    <property type="component" value="Chromosome 5"/>
</dbReference>
<accession>A0A9Q8P9E0</accession>